<dbReference type="Proteomes" id="UP000184389">
    <property type="component" value="Unassembled WGS sequence"/>
</dbReference>
<proteinExistence type="predicted"/>
<dbReference type="Gene3D" id="1.10.10.60">
    <property type="entry name" value="Homeodomain-like"/>
    <property type="match status" value="1"/>
</dbReference>
<dbReference type="EMBL" id="FQXR01000003">
    <property type="protein sequence ID" value="SHH57041.1"/>
    <property type="molecule type" value="Genomic_DNA"/>
</dbReference>
<evidence type="ECO:0000313" key="1">
    <source>
        <dbReference type="EMBL" id="SHH57041.1"/>
    </source>
</evidence>
<reference evidence="1 2" key="1">
    <citation type="submission" date="2016-11" db="EMBL/GenBank/DDBJ databases">
        <authorList>
            <person name="Jaros S."/>
            <person name="Januszkiewicz K."/>
            <person name="Wedrychowicz H."/>
        </authorList>
    </citation>
    <scope>NUCLEOTIDE SEQUENCE [LARGE SCALE GENOMIC DNA]</scope>
    <source>
        <strain evidence="1 2">DSM 13106</strain>
    </source>
</reference>
<dbReference type="STRING" id="1123281.SAMN02745180_00502"/>
<sequence>MTYPEELIEKVKIMYLAEYTMREISEMTGLSIHHIYKILKELNWK</sequence>
<gene>
    <name evidence="1" type="ORF">SAMN02745180_00502</name>
</gene>
<name>A0A1M5U2G2_9FIRM</name>
<evidence type="ECO:0000313" key="2">
    <source>
        <dbReference type="Proteomes" id="UP000184389"/>
    </source>
</evidence>
<accession>A0A1M5U2G2</accession>
<dbReference type="AlphaFoldDB" id="A0A1M5U2G2"/>
<keyword evidence="2" id="KW-1185">Reference proteome</keyword>
<protein>
    <recommendedName>
        <fullName evidence="3">Homeodomain-like domain-containing protein</fullName>
    </recommendedName>
</protein>
<organism evidence="1 2">
    <name type="scientific">Sporanaerobacter acetigenes DSM 13106</name>
    <dbReference type="NCBI Taxonomy" id="1123281"/>
    <lineage>
        <taxon>Bacteria</taxon>
        <taxon>Bacillati</taxon>
        <taxon>Bacillota</taxon>
        <taxon>Tissierellia</taxon>
        <taxon>Tissierellales</taxon>
        <taxon>Sporanaerobacteraceae</taxon>
        <taxon>Sporanaerobacter</taxon>
    </lineage>
</organism>
<evidence type="ECO:0008006" key="3">
    <source>
        <dbReference type="Google" id="ProtNLM"/>
    </source>
</evidence>